<protein>
    <submittedName>
        <fullName evidence="3">Uncharacterized protein</fullName>
    </submittedName>
</protein>
<feature type="signal peptide" evidence="2">
    <location>
        <begin position="1"/>
        <end position="21"/>
    </location>
</feature>
<feature type="compositionally biased region" description="Low complexity" evidence="1">
    <location>
        <begin position="43"/>
        <end position="64"/>
    </location>
</feature>
<dbReference type="RefSeq" id="WP_339970429.1">
    <property type="nucleotide sequence ID" value="NZ_JAWMWG010000005.1"/>
</dbReference>
<comment type="caution">
    <text evidence="3">The sequence shown here is derived from an EMBL/GenBank/DDBJ whole genome shotgun (WGS) entry which is preliminary data.</text>
</comment>
<accession>A0ABU8SHQ7</accession>
<dbReference type="EMBL" id="JAWMWG010000005">
    <property type="protein sequence ID" value="MEJ6348925.1"/>
    <property type="molecule type" value="Genomic_DNA"/>
</dbReference>
<feature type="region of interest" description="Disordered" evidence="1">
    <location>
        <begin position="25"/>
        <end position="92"/>
    </location>
</feature>
<evidence type="ECO:0000313" key="3">
    <source>
        <dbReference type="EMBL" id="MEJ6348925.1"/>
    </source>
</evidence>
<evidence type="ECO:0000313" key="4">
    <source>
        <dbReference type="Proteomes" id="UP001377804"/>
    </source>
</evidence>
<evidence type="ECO:0000256" key="2">
    <source>
        <dbReference type="SAM" id="SignalP"/>
    </source>
</evidence>
<evidence type="ECO:0000256" key="1">
    <source>
        <dbReference type="SAM" id="MobiDB-lite"/>
    </source>
</evidence>
<dbReference type="Proteomes" id="UP001377804">
    <property type="component" value="Unassembled WGS sequence"/>
</dbReference>
<proteinExistence type="predicted"/>
<name>A0ABU8SHQ7_9LACO</name>
<organism evidence="3 4">
    <name type="scientific">Holzapfeliella saturejae</name>
    <dbReference type="NCBI Taxonomy" id="3082953"/>
    <lineage>
        <taxon>Bacteria</taxon>
        <taxon>Bacillati</taxon>
        <taxon>Bacillota</taxon>
        <taxon>Bacilli</taxon>
        <taxon>Lactobacillales</taxon>
        <taxon>Lactobacillaceae</taxon>
        <taxon>Holzapfeliella</taxon>
    </lineage>
</organism>
<sequence>MNKILIGLGTLISTVSLGVNANQSAADTQTNTNSDTPNVRVLNNNTVSPTSSTPKSVNTVNTNSKNDVNVKEDNNSTSNIPKNSSEHRSTATSTVSVNLIRAVVTSRPNASYSLAKQLNDSTDYNRQISNDNNGDVIYNPDGTGYYLVTVSNSGENQVNGTYSVYQNGYIAKNS</sequence>
<feature type="compositionally biased region" description="Polar residues" evidence="1">
    <location>
        <begin position="25"/>
        <end position="37"/>
    </location>
</feature>
<reference evidence="3 4" key="1">
    <citation type="submission" date="2023-10" db="EMBL/GenBank/DDBJ databases">
        <title>Holzapfeliella saturejae sp. nov. isolated from Satureja montana flowers.</title>
        <authorList>
            <person name="Alcantara C."/>
            <person name="Zuniga M."/>
            <person name="Landete J.M."/>
            <person name="Monedero V."/>
        </authorList>
    </citation>
    <scope>NUCLEOTIDE SEQUENCE [LARGE SCALE GENOMIC DNA]</scope>
    <source>
        <strain evidence="3 4">He02</strain>
    </source>
</reference>
<feature type="chain" id="PRO_5045137693" evidence="2">
    <location>
        <begin position="22"/>
        <end position="174"/>
    </location>
</feature>
<keyword evidence="4" id="KW-1185">Reference proteome</keyword>
<keyword evidence="2" id="KW-0732">Signal</keyword>
<gene>
    <name evidence="3" type="ORF">R4Y45_06800</name>
</gene>